<dbReference type="GO" id="GO:0005840">
    <property type="term" value="C:ribosome"/>
    <property type="evidence" value="ECO:0007669"/>
    <property type="project" value="UniProtKB-KW"/>
</dbReference>
<evidence type="ECO:0000313" key="5">
    <source>
        <dbReference type="EMBL" id="ESR64628.1"/>
    </source>
</evidence>
<dbReference type="Pfam" id="PF00410">
    <property type="entry name" value="Ribosomal_S8"/>
    <property type="match status" value="1"/>
</dbReference>
<dbReference type="GO" id="GO:1990904">
    <property type="term" value="C:ribonucleoprotein complex"/>
    <property type="evidence" value="ECO:0007669"/>
    <property type="project" value="UniProtKB-KW"/>
</dbReference>
<dbReference type="KEGG" id="cic:CICLE_v10010805mg"/>
<comment type="similarity">
    <text evidence="1 4">Belongs to the universal ribosomal protein uS8 family.</text>
</comment>
<evidence type="ECO:0000313" key="6">
    <source>
        <dbReference type="Proteomes" id="UP000030687"/>
    </source>
</evidence>
<dbReference type="AlphaFoldDB" id="V4TVR1"/>
<dbReference type="InterPro" id="IPR035987">
    <property type="entry name" value="Ribosomal_uS8_sf"/>
</dbReference>
<dbReference type="EMBL" id="KI535697">
    <property type="protein sequence ID" value="ESR64628.1"/>
    <property type="molecule type" value="Genomic_DNA"/>
</dbReference>
<proteinExistence type="inferred from homology"/>
<dbReference type="PANTHER" id="PTHR11758">
    <property type="entry name" value="40S RIBOSOMAL PROTEIN S15A"/>
    <property type="match status" value="1"/>
</dbReference>
<dbReference type="GO" id="GO:0006412">
    <property type="term" value="P:translation"/>
    <property type="evidence" value="ECO:0007669"/>
    <property type="project" value="InterPro"/>
</dbReference>
<evidence type="ECO:0000256" key="4">
    <source>
        <dbReference type="RuleBase" id="RU003660"/>
    </source>
</evidence>
<dbReference type="InParanoid" id="V4TVR1"/>
<protein>
    <recommendedName>
        <fullName evidence="7">30S ribosomal protein S8, chloroplastic</fullName>
    </recommendedName>
</protein>
<accession>V4TVR1</accession>
<reference evidence="5 6" key="1">
    <citation type="submission" date="2013-10" db="EMBL/GenBank/DDBJ databases">
        <authorList>
            <consortium name="International Citrus Genome Consortium"/>
            <person name="Jenkins J."/>
            <person name="Schmutz J."/>
            <person name="Prochnik S."/>
            <person name="Rokhsar D."/>
            <person name="Gmitter F."/>
            <person name="Ollitrault P."/>
            <person name="Machado M."/>
            <person name="Talon M."/>
            <person name="Wincker P."/>
            <person name="Jaillon O."/>
            <person name="Morgante M."/>
        </authorList>
    </citation>
    <scope>NUCLEOTIDE SEQUENCE</scope>
    <source>
        <strain evidence="6">cv. Clemenules</strain>
    </source>
</reference>
<name>V4TVR1_CITCL</name>
<keyword evidence="6" id="KW-1185">Reference proteome</keyword>
<dbReference type="GO" id="GO:0003735">
    <property type="term" value="F:structural constituent of ribosome"/>
    <property type="evidence" value="ECO:0007669"/>
    <property type="project" value="InterPro"/>
</dbReference>
<dbReference type="OMA" id="HRVGKIS"/>
<gene>
    <name evidence="5" type="ORF">CICLE_v10010805mg</name>
</gene>
<dbReference type="InterPro" id="IPR000630">
    <property type="entry name" value="Ribosomal_uS8"/>
</dbReference>
<dbReference type="PROSITE" id="PS00053">
    <property type="entry name" value="RIBOSOMAL_S8"/>
    <property type="match status" value="1"/>
</dbReference>
<dbReference type="Gramene" id="ESR64628">
    <property type="protein sequence ID" value="ESR64628"/>
    <property type="gene ID" value="CICLE_v10010805mg"/>
</dbReference>
<dbReference type="STRING" id="85681.V4TVR1"/>
<dbReference type="eggNOG" id="KOG1754">
    <property type="taxonomic scope" value="Eukaryota"/>
</dbReference>
<evidence type="ECO:0000256" key="3">
    <source>
        <dbReference type="ARBA" id="ARBA00023274"/>
    </source>
</evidence>
<dbReference type="Gene3D" id="3.30.1370.30">
    <property type="match status" value="1"/>
</dbReference>
<evidence type="ECO:0000256" key="2">
    <source>
        <dbReference type="ARBA" id="ARBA00022980"/>
    </source>
</evidence>
<dbReference type="Gene3D" id="3.30.1490.10">
    <property type="match status" value="1"/>
</dbReference>
<organism evidence="5 6">
    <name type="scientific">Citrus clementina</name>
    <name type="common">Clementine</name>
    <name type="synonym">Citrus deliciosa x Citrus sinensis</name>
    <dbReference type="NCBI Taxonomy" id="85681"/>
    <lineage>
        <taxon>Eukaryota</taxon>
        <taxon>Viridiplantae</taxon>
        <taxon>Streptophyta</taxon>
        <taxon>Embryophyta</taxon>
        <taxon>Tracheophyta</taxon>
        <taxon>Spermatophyta</taxon>
        <taxon>Magnoliopsida</taxon>
        <taxon>eudicotyledons</taxon>
        <taxon>Gunneridae</taxon>
        <taxon>Pentapetalae</taxon>
        <taxon>rosids</taxon>
        <taxon>malvids</taxon>
        <taxon>Sapindales</taxon>
        <taxon>Rutaceae</taxon>
        <taxon>Aurantioideae</taxon>
        <taxon>Citrus</taxon>
    </lineage>
</organism>
<evidence type="ECO:0000256" key="1">
    <source>
        <dbReference type="ARBA" id="ARBA00006471"/>
    </source>
</evidence>
<keyword evidence="2 4" id="KW-0689">Ribosomal protein</keyword>
<evidence type="ECO:0008006" key="7">
    <source>
        <dbReference type="Google" id="ProtNLM"/>
    </source>
</evidence>
<dbReference type="Proteomes" id="UP000030687">
    <property type="component" value="Unassembled WGS sequence"/>
</dbReference>
<dbReference type="SUPFAM" id="SSF56047">
    <property type="entry name" value="Ribosomal protein S8"/>
    <property type="match status" value="2"/>
</dbReference>
<sequence length="194" mass="22897">MGRRILNNALRAIVNAERRGKATVELQPISTVMSSFLNIMKYRENECKYKTWIQVLLRMLFSLFKLCLCLHYCLITWKSTFHTHFNGYTWYATRYLSENTSSDIYICWWIRKDFQVYDPHRVGKIKVELLGRVNDCRALTYRQDIKASEIEGYTVRALPTRQWGYVVITTPDGVLDHEEALRRNVGGQVLGYFH</sequence>
<keyword evidence="3 4" id="KW-0687">Ribonucleoprotein</keyword>
<dbReference type="InterPro" id="IPR047863">
    <property type="entry name" value="Ribosomal_uS8_CS"/>
</dbReference>